<keyword evidence="2" id="KW-1133">Transmembrane helix</keyword>
<evidence type="ECO:0000259" key="4">
    <source>
        <dbReference type="Pfam" id="PF10551"/>
    </source>
</evidence>
<keyword evidence="6" id="KW-1185">Reference proteome</keyword>
<dbReference type="InterPro" id="IPR018289">
    <property type="entry name" value="MULE_transposase_dom"/>
</dbReference>
<dbReference type="PANTHER" id="PTHR47718:SF15">
    <property type="entry name" value="PROTEIN FAR1-RELATED SEQUENCE 5-LIKE"/>
    <property type="match status" value="1"/>
</dbReference>
<evidence type="ECO:0000313" key="6">
    <source>
        <dbReference type="Proteomes" id="UP000289738"/>
    </source>
</evidence>
<dbReference type="STRING" id="3818.A0A445DGD5"/>
<gene>
    <name evidence="5" type="ORF">Ahy_A04g019628</name>
</gene>
<dbReference type="Pfam" id="PF03101">
    <property type="entry name" value="FAR1"/>
    <property type="match status" value="1"/>
</dbReference>
<keyword evidence="2" id="KW-0472">Membrane</keyword>
<dbReference type="InterPro" id="IPR004330">
    <property type="entry name" value="FAR1_DNA_bnd_dom"/>
</dbReference>
<dbReference type="AlphaFoldDB" id="A0A445DGD5"/>
<protein>
    <submittedName>
        <fullName evidence="5">Uncharacterized protein</fullName>
    </submittedName>
</protein>
<keyword evidence="2" id="KW-0812">Transmembrane</keyword>
<sequence length="417" mass="47219">MKLWLMPNCIAILYILVISVIYYAYDMLCSRLASLFFNPGMCETEPDLDDGSTSELSGQWIDGWSTNSSDENDSNRSEEPHSDEGDSGPADSEFQGCDGGGCDVDASIEDHENSRNIIGEQFSSPDLVNGSALLSTEFTGVEYAYTRYVAYAKDIGFSVEKGDSVKDEEGNIVRKFFYYNWQGLREKKRPQEPETRTNCNAKLVVFLDKRCGRWRTKALVEKHNNDLASPAFANLMAPHRKITEGHKAHIHSMHDASFQTTQIMGFFAHMCGGYHNLNFISKDLYNFMDGVRQSRIVEGDAAATISYLKGKAELDPMKHLGHMFWYDGHMQHDYECFGDVLAFDSMYRKNLYNRPLVIFSGTNHHRQTITFNFGLLEDEKIPSYKWLLSISILYTLLLPPSESGRVPLAECIIILTG</sequence>
<comment type="caution">
    <text evidence="5">The sequence shown here is derived from an EMBL/GenBank/DDBJ whole genome shotgun (WGS) entry which is preliminary data.</text>
</comment>
<dbReference type="PANTHER" id="PTHR47718">
    <property type="entry name" value="OS01G0519700 PROTEIN"/>
    <property type="match status" value="1"/>
</dbReference>
<feature type="domain" description="MULE transposase" evidence="4">
    <location>
        <begin position="340"/>
        <end position="389"/>
    </location>
</feature>
<feature type="transmembrane region" description="Helical" evidence="2">
    <location>
        <begin position="5"/>
        <end position="25"/>
    </location>
</feature>
<feature type="compositionally biased region" description="Basic and acidic residues" evidence="1">
    <location>
        <begin position="73"/>
        <end position="84"/>
    </location>
</feature>
<dbReference type="EMBL" id="SDMP01000004">
    <property type="protein sequence ID" value="RYR62216.1"/>
    <property type="molecule type" value="Genomic_DNA"/>
</dbReference>
<evidence type="ECO:0000313" key="5">
    <source>
        <dbReference type="EMBL" id="RYR62216.1"/>
    </source>
</evidence>
<feature type="region of interest" description="Disordered" evidence="1">
    <location>
        <begin position="47"/>
        <end position="95"/>
    </location>
</feature>
<dbReference type="Pfam" id="PF10551">
    <property type="entry name" value="MULE"/>
    <property type="match status" value="1"/>
</dbReference>
<evidence type="ECO:0000256" key="2">
    <source>
        <dbReference type="SAM" id="Phobius"/>
    </source>
</evidence>
<evidence type="ECO:0000259" key="3">
    <source>
        <dbReference type="Pfam" id="PF03101"/>
    </source>
</evidence>
<accession>A0A445DGD5</accession>
<reference evidence="5 6" key="1">
    <citation type="submission" date="2019-01" db="EMBL/GenBank/DDBJ databases">
        <title>Sequencing of cultivated peanut Arachis hypogaea provides insights into genome evolution and oil improvement.</title>
        <authorList>
            <person name="Chen X."/>
        </authorList>
    </citation>
    <scope>NUCLEOTIDE SEQUENCE [LARGE SCALE GENOMIC DNA]</scope>
    <source>
        <strain evidence="6">cv. Fuhuasheng</strain>
        <tissue evidence="5">Leaves</tissue>
    </source>
</reference>
<evidence type="ECO:0000256" key="1">
    <source>
        <dbReference type="SAM" id="MobiDB-lite"/>
    </source>
</evidence>
<feature type="domain" description="FAR1" evidence="3">
    <location>
        <begin position="148"/>
        <end position="227"/>
    </location>
</feature>
<name>A0A445DGD5_ARAHY</name>
<dbReference type="Proteomes" id="UP000289738">
    <property type="component" value="Chromosome A04"/>
</dbReference>
<proteinExistence type="predicted"/>
<organism evidence="5 6">
    <name type="scientific">Arachis hypogaea</name>
    <name type="common">Peanut</name>
    <dbReference type="NCBI Taxonomy" id="3818"/>
    <lineage>
        <taxon>Eukaryota</taxon>
        <taxon>Viridiplantae</taxon>
        <taxon>Streptophyta</taxon>
        <taxon>Embryophyta</taxon>
        <taxon>Tracheophyta</taxon>
        <taxon>Spermatophyta</taxon>
        <taxon>Magnoliopsida</taxon>
        <taxon>eudicotyledons</taxon>
        <taxon>Gunneridae</taxon>
        <taxon>Pentapetalae</taxon>
        <taxon>rosids</taxon>
        <taxon>fabids</taxon>
        <taxon>Fabales</taxon>
        <taxon>Fabaceae</taxon>
        <taxon>Papilionoideae</taxon>
        <taxon>50 kb inversion clade</taxon>
        <taxon>dalbergioids sensu lato</taxon>
        <taxon>Dalbergieae</taxon>
        <taxon>Pterocarpus clade</taxon>
        <taxon>Arachis</taxon>
    </lineage>
</organism>